<dbReference type="Proteomes" id="UP001240236">
    <property type="component" value="Unassembled WGS sequence"/>
</dbReference>
<evidence type="ECO:0000313" key="4">
    <source>
        <dbReference type="Proteomes" id="UP001240236"/>
    </source>
</evidence>
<dbReference type="InterPro" id="IPR052016">
    <property type="entry name" value="Bact_Sigma-Reg"/>
</dbReference>
<dbReference type="Gene3D" id="3.60.40.10">
    <property type="entry name" value="PPM-type phosphatase domain"/>
    <property type="match status" value="1"/>
</dbReference>
<name>A0AAE4B2K2_9ACTN</name>
<sequence length="383" mass="41004">MHDRLIGAQRTLMSAPAHQIVEHLSEYLTEQYAVAALELFQVDYRLSELVPLDGGPAVTHPGAPAWRAFDHLAEVVDGAALWLPVAVRGDRLGVVRITPAPDDPRLRAELAEIADLLGHSLAAAREGTDRYAVAARTKRLTLAAEMQWGLLPGRGRTGPAFALAGQLEPAYAVRGDTFDWSDDLDRLQVVVINGHGEGVAAATLTCLAMNALRNARRAGLDVADQATLADQAIYSYHRGAQHIDALLLDLDLRTGVVTAVDAGSPRLLRLRGGEISPVALEAQDPLGMFDGTMYATQTFTLEPGDRLFVVSDGIVDATARGTRYGENLLDRFLARSGALSPLAAVRSVIGDLRAFIGGETVDDAVAVCLDWTPPGPGDDRRQT</sequence>
<keyword evidence="1" id="KW-0378">Hydrolase</keyword>
<dbReference type="AlphaFoldDB" id="A0AAE4B2K2"/>
<dbReference type="PANTHER" id="PTHR43156:SF2">
    <property type="entry name" value="STAGE II SPORULATION PROTEIN E"/>
    <property type="match status" value="1"/>
</dbReference>
<evidence type="ECO:0000256" key="1">
    <source>
        <dbReference type="ARBA" id="ARBA00022801"/>
    </source>
</evidence>
<dbReference type="SMART" id="SM00331">
    <property type="entry name" value="PP2C_SIG"/>
    <property type="match status" value="1"/>
</dbReference>
<dbReference type="EMBL" id="JAUSUZ010000001">
    <property type="protein sequence ID" value="MDQ0370756.1"/>
    <property type="molecule type" value="Genomic_DNA"/>
</dbReference>
<feature type="domain" description="PPM-type phosphatase" evidence="2">
    <location>
        <begin position="163"/>
        <end position="371"/>
    </location>
</feature>
<accession>A0AAE4B2K2</accession>
<proteinExistence type="predicted"/>
<evidence type="ECO:0000313" key="3">
    <source>
        <dbReference type="EMBL" id="MDQ0370756.1"/>
    </source>
</evidence>
<dbReference type="PANTHER" id="PTHR43156">
    <property type="entry name" value="STAGE II SPORULATION PROTEIN E-RELATED"/>
    <property type="match status" value="1"/>
</dbReference>
<evidence type="ECO:0000259" key="2">
    <source>
        <dbReference type="SMART" id="SM00331"/>
    </source>
</evidence>
<comment type="caution">
    <text evidence="3">The sequence shown here is derived from an EMBL/GenBank/DDBJ whole genome shotgun (WGS) entry which is preliminary data.</text>
</comment>
<dbReference type="InterPro" id="IPR001932">
    <property type="entry name" value="PPM-type_phosphatase-like_dom"/>
</dbReference>
<dbReference type="GO" id="GO:0016791">
    <property type="term" value="F:phosphatase activity"/>
    <property type="evidence" value="ECO:0007669"/>
    <property type="project" value="TreeGrafter"/>
</dbReference>
<dbReference type="Pfam" id="PF07228">
    <property type="entry name" value="SpoIIE"/>
    <property type="match status" value="1"/>
</dbReference>
<protein>
    <submittedName>
        <fullName evidence="3">Serine phosphatase RsbU (Regulator of sigma subunit)</fullName>
    </submittedName>
</protein>
<dbReference type="InterPro" id="IPR036457">
    <property type="entry name" value="PPM-type-like_dom_sf"/>
</dbReference>
<organism evidence="3 4">
    <name type="scientific">Catenuloplanes indicus</name>
    <dbReference type="NCBI Taxonomy" id="137267"/>
    <lineage>
        <taxon>Bacteria</taxon>
        <taxon>Bacillati</taxon>
        <taxon>Actinomycetota</taxon>
        <taxon>Actinomycetes</taxon>
        <taxon>Micromonosporales</taxon>
        <taxon>Micromonosporaceae</taxon>
        <taxon>Catenuloplanes</taxon>
    </lineage>
</organism>
<dbReference type="SUPFAM" id="SSF81606">
    <property type="entry name" value="PP2C-like"/>
    <property type="match status" value="1"/>
</dbReference>
<reference evidence="3 4" key="1">
    <citation type="submission" date="2023-07" db="EMBL/GenBank/DDBJ databases">
        <title>Sequencing the genomes of 1000 actinobacteria strains.</title>
        <authorList>
            <person name="Klenk H.-P."/>
        </authorList>
    </citation>
    <scope>NUCLEOTIDE SEQUENCE [LARGE SCALE GENOMIC DNA]</scope>
    <source>
        <strain evidence="3 4">DSM 44709</strain>
    </source>
</reference>
<gene>
    <name evidence="3" type="ORF">J2S42_007425</name>
</gene>
<dbReference type="RefSeq" id="WP_307246975.1">
    <property type="nucleotide sequence ID" value="NZ_JAUSUZ010000001.1"/>
</dbReference>
<keyword evidence="4" id="KW-1185">Reference proteome</keyword>